<evidence type="ECO:0000313" key="4">
    <source>
        <dbReference type="Proteomes" id="UP001164746"/>
    </source>
</evidence>
<feature type="region of interest" description="Disordered" evidence="1">
    <location>
        <begin position="97"/>
        <end position="124"/>
    </location>
</feature>
<sequence>MLDDTLSGFLYTLVTGVALVTFLVSSFLLYHWRAVQRRRRELEYRKYWEALRPDLAARRNAGYRTRCHPAFRPALPLDAQAKELQVVVKTRSGSFHIDTERPETPFTHPRPGPIMQSGSRVPSITGSEADQYNKSSNKTHCTRCHAYLQTEDPPNDVSFHARDTPNPSIDSEDTTEQETSIDSNEKQYVASSRSYDDLCNSYYEERGATPPGPRMSYGVTGAHRMRSFSVDTMLKDFCGDLQVAGRRRNSFFRRVNRGAGTCLKRPPSMLALAADTCRLTSVRILNKSIPGGLIRFWNSCAGGMSALSEGTCARTEGSLDRGAPPRGEDYKNLI</sequence>
<keyword evidence="2" id="KW-0812">Transmembrane</keyword>
<reference evidence="3" key="1">
    <citation type="submission" date="2022-11" db="EMBL/GenBank/DDBJ databases">
        <title>Centuries of genome instability and evolution in soft-shell clam transmissible cancer (bioRxiv).</title>
        <authorList>
            <person name="Hart S.F.M."/>
            <person name="Yonemitsu M.A."/>
            <person name="Giersch R.M."/>
            <person name="Beal B.F."/>
            <person name="Arriagada G."/>
            <person name="Davis B.W."/>
            <person name="Ostrander E.A."/>
            <person name="Goff S.P."/>
            <person name="Metzger M.J."/>
        </authorList>
    </citation>
    <scope>NUCLEOTIDE SEQUENCE</scope>
    <source>
        <strain evidence="3">MELC-2E11</strain>
        <tissue evidence="3">Siphon/mantle</tissue>
    </source>
</reference>
<accession>A0ABY7EN98</accession>
<evidence type="ECO:0000313" key="3">
    <source>
        <dbReference type="EMBL" id="WAR10206.1"/>
    </source>
</evidence>
<name>A0ABY7EN98_MYAAR</name>
<keyword evidence="2" id="KW-1133">Transmembrane helix</keyword>
<evidence type="ECO:0000256" key="2">
    <source>
        <dbReference type="SAM" id="Phobius"/>
    </source>
</evidence>
<keyword evidence="2" id="KW-0472">Membrane</keyword>
<keyword evidence="4" id="KW-1185">Reference proteome</keyword>
<organism evidence="3 4">
    <name type="scientific">Mya arenaria</name>
    <name type="common">Soft-shell clam</name>
    <dbReference type="NCBI Taxonomy" id="6604"/>
    <lineage>
        <taxon>Eukaryota</taxon>
        <taxon>Metazoa</taxon>
        <taxon>Spiralia</taxon>
        <taxon>Lophotrochozoa</taxon>
        <taxon>Mollusca</taxon>
        <taxon>Bivalvia</taxon>
        <taxon>Autobranchia</taxon>
        <taxon>Heteroconchia</taxon>
        <taxon>Euheterodonta</taxon>
        <taxon>Imparidentia</taxon>
        <taxon>Neoheterodontei</taxon>
        <taxon>Myida</taxon>
        <taxon>Myoidea</taxon>
        <taxon>Myidae</taxon>
        <taxon>Mya</taxon>
    </lineage>
</organism>
<feature type="region of interest" description="Disordered" evidence="1">
    <location>
        <begin position="315"/>
        <end position="334"/>
    </location>
</feature>
<gene>
    <name evidence="3" type="ORF">MAR_035282</name>
</gene>
<dbReference type="Proteomes" id="UP001164746">
    <property type="component" value="Chromosome 7"/>
</dbReference>
<feature type="region of interest" description="Disordered" evidence="1">
    <location>
        <begin position="152"/>
        <end position="187"/>
    </location>
</feature>
<proteinExistence type="predicted"/>
<dbReference type="EMBL" id="CP111018">
    <property type="protein sequence ID" value="WAR10206.1"/>
    <property type="molecule type" value="Genomic_DNA"/>
</dbReference>
<evidence type="ECO:0000256" key="1">
    <source>
        <dbReference type="SAM" id="MobiDB-lite"/>
    </source>
</evidence>
<protein>
    <submittedName>
        <fullName evidence="3">Uncharacterized protein</fullName>
    </submittedName>
</protein>
<feature type="transmembrane region" description="Helical" evidence="2">
    <location>
        <begin position="6"/>
        <end position="30"/>
    </location>
</feature>